<evidence type="ECO:0000313" key="3">
    <source>
        <dbReference type="EMBL" id="MER7179577.1"/>
    </source>
</evidence>
<protein>
    <submittedName>
        <fullName evidence="3">ROK family protein</fullName>
    </submittedName>
</protein>
<dbReference type="InterPro" id="IPR036388">
    <property type="entry name" value="WH-like_DNA-bd_sf"/>
</dbReference>
<dbReference type="InterPro" id="IPR000600">
    <property type="entry name" value="ROK"/>
</dbReference>
<accession>A0ABV1WRV0</accession>
<name>A0ABV1WRV0_9ACTN</name>
<keyword evidence="4" id="KW-1185">Reference proteome</keyword>
<feature type="region of interest" description="Disordered" evidence="2">
    <location>
        <begin position="48"/>
        <end position="67"/>
    </location>
</feature>
<dbReference type="SUPFAM" id="SSF46785">
    <property type="entry name" value="Winged helix' DNA-binding domain"/>
    <property type="match status" value="1"/>
</dbReference>
<sequence>MSTRDEILTHVRRHGSASRPELQTALGMSRPVVAAVVRGLLAEELLTEHQGENRGGRGRPGRRLRPRYPAGAVVGADVSHRHLTVAAATLDLTVRAERRVAIDVDTRPTAALDVTADMIRQTVQEVRLTVDGPVNACVVGIPGPLDMSKRAIASPTILSSWSGLDLAAELGSRTGLTVSLDNDANLGALAEHRHGAADNRGNLIYVKASDGIGAGLIVHGIPVSGSFGAAGEIGHTQVIPDGDWCRCGNRGCLETIVSVRQVLQQIQHFYPGDADLRSRLPEIAHHPVARKILAESGRTLGRVLANLCALLDPAAVIIGGEMSQAGEAFVDGVRDSIERLAQPGFDNRVLVAASALGTRAELIGSLTLARDIALRDGARRPEG</sequence>
<dbReference type="SUPFAM" id="SSF53067">
    <property type="entry name" value="Actin-like ATPase domain"/>
    <property type="match status" value="1"/>
</dbReference>
<dbReference type="Gene3D" id="3.30.420.40">
    <property type="match status" value="2"/>
</dbReference>
<comment type="similarity">
    <text evidence="1">Belongs to the ROK (NagC/XylR) family.</text>
</comment>
<dbReference type="PANTHER" id="PTHR18964:SF173">
    <property type="entry name" value="GLUCOKINASE"/>
    <property type="match status" value="1"/>
</dbReference>
<proteinExistence type="inferred from homology"/>
<gene>
    <name evidence="3" type="ORF">ABT404_08845</name>
</gene>
<dbReference type="InterPro" id="IPR043129">
    <property type="entry name" value="ATPase_NBD"/>
</dbReference>
<dbReference type="Proteomes" id="UP001474181">
    <property type="component" value="Unassembled WGS sequence"/>
</dbReference>
<dbReference type="RefSeq" id="WP_350778882.1">
    <property type="nucleotide sequence ID" value="NZ_JBEPEK010000045.1"/>
</dbReference>
<reference evidence="3 4" key="1">
    <citation type="submission" date="2024-06" db="EMBL/GenBank/DDBJ databases">
        <title>The Natural Products Discovery Center: Release of the First 8490 Sequenced Strains for Exploring Actinobacteria Biosynthetic Diversity.</title>
        <authorList>
            <person name="Kalkreuter E."/>
            <person name="Kautsar S.A."/>
            <person name="Yang D."/>
            <person name="Bader C.D."/>
            <person name="Teijaro C.N."/>
            <person name="Fluegel L."/>
            <person name="Davis C.M."/>
            <person name="Simpson J.R."/>
            <person name="Lauterbach L."/>
            <person name="Steele A.D."/>
            <person name="Gui C."/>
            <person name="Meng S."/>
            <person name="Li G."/>
            <person name="Viehrig K."/>
            <person name="Ye F."/>
            <person name="Su P."/>
            <person name="Kiefer A.F."/>
            <person name="Nichols A."/>
            <person name="Cepeda A.J."/>
            <person name="Yan W."/>
            <person name="Fan B."/>
            <person name="Jiang Y."/>
            <person name="Adhikari A."/>
            <person name="Zheng C.-J."/>
            <person name="Schuster L."/>
            <person name="Cowan T.M."/>
            <person name="Smanski M.J."/>
            <person name="Chevrette M.G."/>
            <person name="De Carvalho L.P.S."/>
            <person name="Shen B."/>
        </authorList>
    </citation>
    <scope>NUCLEOTIDE SEQUENCE [LARGE SCALE GENOMIC DNA]</scope>
    <source>
        <strain evidence="3 4">NPDC000234</strain>
    </source>
</reference>
<comment type="caution">
    <text evidence="3">The sequence shown here is derived from an EMBL/GenBank/DDBJ whole genome shotgun (WGS) entry which is preliminary data.</text>
</comment>
<evidence type="ECO:0000313" key="4">
    <source>
        <dbReference type="Proteomes" id="UP001474181"/>
    </source>
</evidence>
<organism evidence="3 4">
    <name type="scientific">Streptomyces hyaluromycini</name>
    <dbReference type="NCBI Taxonomy" id="1377993"/>
    <lineage>
        <taxon>Bacteria</taxon>
        <taxon>Bacillati</taxon>
        <taxon>Actinomycetota</taxon>
        <taxon>Actinomycetes</taxon>
        <taxon>Kitasatosporales</taxon>
        <taxon>Streptomycetaceae</taxon>
        <taxon>Streptomyces</taxon>
    </lineage>
</organism>
<evidence type="ECO:0000256" key="2">
    <source>
        <dbReference type="SAM" id="MobiDB-lite"/>
    </source>
</evidence>
<feature type="compositionally biased region" description="Basic residues" evidence="2">
    <location>
        <begin position="56"/>
        <end position="66"/>
    </location>
</feature>
<dbReference type="Pfam" id="PF00480">
    <property type="entry name" value="ROK"/>
    <property type="match status" value="1"/>
</dbReference>
<dbReference type="EMBL" id="JBEPEK010000045">
    <property type="protein sequence ID" value="MER7179577.1"/>
    <property type="molecule type" value="Genomic_DNA"/>
</dbReference>
<evidence type="ECO:0000256" key="1">
    <source>
        <dbReference type="ARBA" id="ARBA00006479"/>
    </source>
</evidence>
<dbReference type="PANTHER" id="PTHR18964">
    <property type="entry name" value="ROK (REPRESSOR, ORF, KINASE) FAMILY"/>
    <property type="match status" value="1"/>
</dbReference>
<dbReference type="Gene3D" id="1.10.10.10">
    <property type="entry name" value="Winged helix-like DNA-binding domain superfamily/Winged helix DNA-binding domain"/>
    <property type="match status" value="1"/>
</dbReference>
<dbReference type="InterPro" id="IPR036390">
    <property type="entry name" value="WH_DNA-bd_sf"/>
</dbReference>